<dbReference type="Proteomes" id="UP001174909">
    <property type="component" value="Unassembled WGS sequence"/>
</dbReference>
<evidence type="ECO:0000256" key="2">
    <source>
        <dbReference type="ARBA" id="ARBA00023033"/>
    </source>
</evidence>
<dbReference type="GO" id="GO:0005829">
    <property type="term" value="C:cytosol"/>
    <property type="evidence" value="ECO:0007669"/>
    <property type="project" value="TreeGrafter"/>
</dbReference>
<dbReference type="AlphaFoldDB" id="A0AA35SJU6"/>
<accession>A0AA35SJU6</accession>
<dbReference type="GO" id="GO:0004497">
    <property type="term" value="F:monooxygenase activity"/>
    <property type="evidence" value="ECO:0007669"/>
    <property type="project" value="UniProtKB-KW"/>
</dbReference>
<dbReference type="SUPFAM" id="SSF51679">
    <property type="entry name" value="Bacterial luciferase-like"/>
    <property type="match status" value="1"/>
</dbReference>
<keyword evidence="1" id="KW-0560">Oxidoreductase</keyword>
<protein>
    <submittedName>
        <fullName evidence="4">Uncharacterized protein y4vJ</fullName>
    </submittedName>
</protein>
<dbReference type="GO" id="GO:0016705">
    <property type="term" value="F:oxidoreductase activity, acting on paired donors, with incorporation or reduction of molecular oxygen"/>
    <property type="evidence" value="ECO:0007669"/>
    <property type="project" value="InterPro"/>
</dbReference>
<feature type="domain" description="Luciferase-like" evidence="3">
    <location>
        <begin position="1"/>
        <end position="324"/>
    </location>
</feature>
<dbReference type="EMBL" id="CASHTH010002528">
    <property type="protein sequence ID" value="CAI8031288.1"/>
    <property type="molecule type" value="Genomic_DNA"/>
</dbReference>
<dbReference type="PANTHER" id="PTHR30137:SF8">
    <property type="entry name" value="BLR5498 PROTEIN"/>
    <property type="match status" value="1"/>
</dbReference>
<keyword evidence="2" id="KW-0503">Monooxygenase</keyword>
<dbReference type="Pfam" id="PF00296">
    <property type="entry name" value="Bac_luciferase"/>
    <property type="match status" value="1"/>
</dbReference>
<dbReference type="Gene3D" id="3.20.20.30">
    <property type="entry name" value="Luciferase-like domain"/>
    <property type="match status" value="1"/>
</dbReference>
<gene>
    <name evidence="4" type="ORF">GBAR_LOCUS17769</name>
</gene>
<proteinExistence type="predicted"/>
<comment type="caution">
    <text evidence="4">The sequence shown here is derived from an EMBL/GenBank/DDBJ whole genome shotgun (WGS) entry which is preliminary data.</text>
</comment>
<dbReference type="InterPro" id="IPR050766">
    <property type="entry name" value="Bact_Lucif_Oxidored"/>
</dbReference>
<evidence type="ECO:0000256" key="1">
    <source>
        <dbReference type="ARBA" id="ARBA00023002"/>
    </source>
</evidence>
<evidence type="ECO:0000313" key="4">
    <source>
        <dbReference type="EMBL" id="CAI8031288.1"/>
    </source>
</evidence>
<sequence>MKFGFFTIIPFHEGDTEPRLFHETLERIELVDQLGFDEVWIGEHHFSRHGLVSGVNTWMGAIAARTKQVRIGTAITILPFHNPIMAAEEAATLDILSNGRLNFGIGSGYQRQEFDGLGVPINEARERFHESLEVITRAWTEERLTFHGKYTHVDDLWVLPKPVQKPHPPLYIAVSTSPTSVEFAASRRIPIIVGGPTDVMGQAPQVVKLWHDKMEALGHEHAHIDLPVASRVYVAPTMDEAQGDIRGLEDFHSRVMSSIGTTGAPVGMPTDRDGNLPPGYEFWANRQRDRDRSAEPGQTVMPPLIGTPEVVSERLALIEQRGIRRVFAQFGFPGVPHAKVMRALELFGTQVMPHFRTQTASVAG</sequence>
<keyword evidence="5" id="KW-1185">Reference proteome</keyword>
<dbReference type="InterPro" id="IPR011251">
    <property type="entry name" value="Luciferase-like_dom"/>
</dbReference>
<evidence type="ECO:0000259" key="3">
    <source>
        <dbReference type="Pfam" id="PF00296"/>
    </source>
</evidence>
<evidence type="ECO:0000313" key="5">
    <source>
        <dbReference type="Proteomes" id="UP001174909"/>
    </source>
</evidence>
<reference evidence="4" key="1">
    <citation type="submission" date="2023-03" db="EMBL/GenBank/DDBJ databases">
        <authorList>
            <person name="Steffen K."/>
            <person name="Cardenas P."/>
        </authorList>
    </citation>
    <scope>NUCLEOTIDE SEQUENCE</scope>
</reference>
<organism evidence="4 5">
    <name type="scientific">Geodia barretti</name>
    <name type="common">Barrett's horny sponge</name>
    <dbReference type="NCBI Taxonomy" id="519541"/>
    <lineage>
        <taxon>Eukaryota</taxon>
        <taxon>Metazoa</taxon>
        <taxon>Porifera</taxon>
        <taxon>Demospongiae</taxon>
        <taxon>Heteroscleromorpha</taxon>
        <taxon>Tetractinellida</taxon>
        <taxon>Astrophorina</taxon>
        <taxon>Geodiidae</taxon>
        <taxon>Geodia</taxon>
    </lineage>
</organism>
<name>A0AA35SJU6_GEOBA</name>
<dbReference type="PANTHER" id="PTHR30137">
    <property type="entry name" value="LUCIFERASE-LIKE MONOOXYGENASE"/>
    <property type="match status" value="1"/>
</dbReference>
<dbReference type="InterPro" id="IPR036661">
    <property type="entry name" value="Luciferase-like_sf"/>
</dbReference>